<comment type="caution">
    <text evidence="5">The sequence shown here is derived from an EMBL/GenBank/DDBJ whole genome shotgun (WGS) entry which is preliminary data.</text>
</comment>
<dbReference type="SUPFAM" id="SSF51445">
    <property type="entry name" value="(Trans)glycosidases"/>
    <property type="match status" value="1"/>
</dbReference>
<reference evidence="6" key="1">
    <citation type="journal article" date="2018" name="Sci. Rep.">
        <title>Lignite coal burning seam in the remote Altai Mountains harbors a hydrogen-driven thermophilic microbial community.</title>
        <authorList>
            <person name="Kadnikov V.V."/>
            <person name="Mardanov A.V."/>
            <person name="Ivasenko D.A."/>
            <person name="Antsiferov D.V."/>
            <person name="Beletsky A.V."/>
            <person name="Karnachuk O.V."/>
            <person name="Ravin N.V."/>
        </authorList>
    </citation>
    <scope>NUCLEOTIDE SEQUENCE [LARGE SCALE GENOMIC DNA]</scope>
</reference>
<dbReference type="InterPro" id="IPR050226">
    <property type="entry name" value="NagZ_Beta-hexosaminidase"/>
</dbReference>
<dbReference type="GO" id="GO:0004553">
    <property type="term" value="F:hydrolase activity, hydrolyzing O-glycosyl compounds"/>
    <property type="evidence" value="ECO:0007669"/>
    <property type="project" value="InterPro"/>
</dbReference>
<dbReference type="Gene3D" id="3.40.50.1700">
    <property type="entry name" value="Glycoside hydrolase family 3 C-terminal domain"/>
    <property type="match status" value="1"/>
</dbReference>
<protein>
    <submittedName>
        <fullName evidence="5">Beta-hexosaminidase</fullName>
    </submittedName>
</protein>
<dbReference type="EMBL" id="PEBX01000183">
    <property type="protein sequence ID" value="PTQ55140.1"/>
    <property type="molecule type" value="Genomic_DNA"/>
</dbReference>
<evidence type="ECO:0000313" key="6">
    <source>
        <dbReference type="Proteomes" id="UP000244338"/>
    </source>
</evidence>
<dbReference type="Proteomes" id="UP000244338">
    <property type="component" value="Unassembled WGS sequence"/>
</dbReference>
<evidence type="ECO:0000256" key="2">
    <source>
        <dbReference type="ARBA" id="ARBA00022801"/>
    </source>
</evidence>
<organism evidence="5 6">
    <name type="scientific">Candidatus Carbonibacillus altaicus</name>
    <dbReference type="NCBI Taxonomy" id="2163959"/>
    <lineage>
        <taxon>Bacteria</taxon>
        <taxon>Bacillati</taxon>
        <taxon>Bacillota</taxon>
        <taxon>Bacilli</taxon>
        <taxon>Bacillales</taxon>
        <taxon>Candidatus Carbonibacillus</taxon>
    </lineage>
</organism>
<gene>
    <name evidence="5" type="ORF">BSOLF_0114</name>
</gene>
<proteinExistence type="inferred from homology"/>
<dbReference type="InterPro" id="IPR001764">
    <property type="entry name" value="Glyco_hydro_3_N"/>
</dbReference>
<dbReference type="InterPro" id="IPR017853">
    <property type="entry name" value="GH"/>
</dbReference>
<evidence type="ECO:0000256" key="3">
    <source>
        <dbReference type="ARBA" id="ARBA00023295"/>
    </source>
</evidence>
<dbReference type="PANTHER" id="PTHR30480">
    <property type="entry name" value="BETA-HEXOSAMINIDASE-RELATED"/>
    <property type="match status" value="1"/>
</dbReference>
<dbReference type="NCBIfam" id="NF003740">
    <property type="entry name" value="PRK05337.1"/>
    <property type="match status" value="1"/>
</dbReference>
<dbReference type="Pfam" id="PF00933">
    <property type="entry name" value="Glyco_hydro_3"/>
    <property type="match status" value="1"/>
</dbReference>
<keyword evidence="3" id="KW-0326">Glycosidase</keyword>
<comment type="similarity">
    <text evidence="1">Belongs to the glycosyl hydrolase 3 family.</text>
</comment>
<dbReference type="GO" id="GO:0009254">
    <property type="term" value="P:peptidoglycan turnover"/>
    <property type="evidence" value="ECO:0007669"/>
    <property type="project" value="TreeGrafter"/>
</dbReference>
<evidence type="ECO:0000313" key="5">
    <source>
        <dbReference type="EMBL" id="PTQ55140.1"/>
    </source>
</evidence>
<name>A0A2R6XXJ2_9BACL</name>
<feature type="domain" description="Glycoside hydrolase family 3 N-terminal" evidence="4">
    <location>
        <begin position="14"/>
        <end position="338"/>
    </location>
</feature>
<sequence length="602" mass="66242">MQRDIMAHIERLDLRQKIGQLMMVGFPGKWLNEEIKSLIRDDFVGGVILFSRNIGAVDEVKRLTHELQTIASQSGHPFPLFLSIDQENGMVRRLEESVIPLPGNMTLGAVNDIRVTEEVAYHTGRVLARLGINMNLAPVVDVNHNPYNPVIGIRSFGSSPEHVARHGRAMIGGLRRAGLMAVAKHFPGHGDTHTDSHLDLPVIHADLKRLMQLELVPFQQAVQAGVDAVMTAHIAFPHLTEGRRIPATISPEILSLLREDLGYRGVIISDCLEMNAIRQTVGTVEGAVQALKAGVDVILISHTYTLQKAAIDRIVQAVRSGELNEKRIHESLMRIFTLKLKLRQTSSTSVTDVADTVPKAAIQNTAMDMFDNMQTDAIDATSMAVTDASEQEEMIQLAARVYQRAVTVVKDERQFIPLRISESKTVLLIYPRPYDQSPVEDQSNRLTSWIDWIKQLHARVVAVEYDAKSGDILNMHETIGAFGGLIGGMSAIDWPSMLSHFFSESGGASESVGAVLVGTLNAHRHPDQVQMVHDLYRSWEATLSKDVPFVVTALRGPYDGLSLPDVPTFVVAYETSQGALCALTQVLFGKIPATGQLPVTLP</sequence>
<evidence type="ECO:0000256" key="1">
    <source>
        <dbReference type="ARBA" id="ARBA00005336"/>
    </source>
</evidence>
<dbReference type="InterPro" id="IPR036962">
    <property type="entry name" value="Glyco_hydro_3_N_sf"/>
</dbReference>
<keyword evidence="2" id="KW-0378">Hydrolase</keyword>
<accession>A0A2R6XXJ2</accession>
<dbReference type="AlphaFoldDB" id="A0A2R6XXJ2"/>
<dbReference type="GO" id="GO:0005975">
    <property type="term" value="P:carbohydrate metabolic process"/>
    <property type="evidence" value="ECO:0007669"/>
    <property type="project" value="InterPro"/>
</dbReference>
<evidence type="ECO:0000259" key="4">
    <source>
        <dbReference type="Pfam" id="PF00933"/>
    </source>
</evidence>
<dbReference type="PANTHER" id="PTHR30480:SF16">
    <property type="entry name" value="GLYCOSIDE HYDROLASE FAMILY 3 DOMAIN PROTEIN"/>
    <property type="match status" value="1"/>
</dbReference>
<dbReference type="Gene3D" id="3.20.20.300">
    <property type="entry name" value="Glycoside hydrolase, family 3, N-terminal domain"/>
    <property type="match status" value="1"/>
</dbReference>
<dbReference type="InterPro" id="IPR036881">
    <property type="entry name" value="Glyco_hydro_3_C_sf"/>
</dbReference>